<feature type="domain" description="J" evidence="1">
    <location>
        <begin position="36"/>
        <end position="101"/>
    </location>
</feature>
<dbReference type="SMART" id="SM00271">
    <property type="entry name" value="DnaJ"/>
    <property type="match status" value="1"/>
</dbReference>
<accession>A0ABV0RPZ8</accession>
<dbReference type="InterPro" id="IPR001623">
    <property type="entry name" value="DnaJ_domain"/>
</dbReference>
<dbReference type="InterPro" id="IPR036869">
    <property type="entry name" value="J_dom_sf"/>
</dbReference>
<sequence>MGYKIIRGVLWPVRLTLPLMFIFAGLLVAVCAEGSDYYELLGVSREATTREIRQAFKKLALTMHPDKNPGDSSAHDKFLKVNRAYEVLKDEDLRKKYDKYGEKGLDEQQGGRYESWNYYRYDFGKTPSISTSTPL</sequence>
<dbReference type="InterPro" id="IPR052460">
    <property type="entry name" value="ER_disulfide_reductase"/>
</dbReference>
<proteinExistence type="predicted"/>
<gene>
    <name evidence="2" type="primary">DNAJC10</name>
    <name evidence="2" type="ORF">XENOCAPTIV_010381</name>
</gene>
<dbReference type="PANTHER" id="PTHR44340:SF1">
    <property type="entry name" value="DNAJ HOMOLOG SUBFAMILY C MEMBER 10"/>
    <property type="match status" value="1"/>
</dbReference>
<dbReference type="EMBL" id="JAHRIN010052686">
    <property type="protein sequence ID" value="MEQ2210243.1"/>
    <property type="molecule type" value="Genomic_DNA"/>
</dbReference>
<dbReference type="SUPFAM" id="SSF46565">
    <property type="entry name" value="Chaperone J-domain"/>
    <property type="match status" value="1"/>
</dbReference>
<comment type="caution">
    <text evidence="2">The sequence shown here is derived from an EMBL/GenBank/DDBJ whole genome shotgun (WGS) entry which is preliminary data.</text>
</comment>
<dbReference type="CDD" id="cd06257">
    <property type="entry name" value="DnaJ"/>
    <property type="match status" value="1"/>
</dbReference>
<reference evidence="2 3" key="1">
    <citation type="submission" date="2021-06" db="EMBL/GenBank/DDBJ databases">
        <authorList>
            <person name="Palmer J.M."/>
        </authorList>
    </citation>
    <scope>NUCLEOTIDE SEQUENCE [LARGE SCALE GENOMIC DNA]</scope>
    <source>
        <strain evidence="2 3">XC_2019</strain>
        <tissue evidence="2">Muscle</tissue>
    </source>
</reference>
<dbReference type="Pfam" id="PF00226">
    <property type="entry name" value="DnaJ"/>
    <property type="match status" value="1"/>
</dbReference>
<dbReference type="PRINTS" id="PR00625">
    <property type="entry name" value="JDOMAIN"/>
</dbReference>
<protein>
    <submittedName>
        <fullName evidence="2">DnaJ subfamily C member 10</fullName>
    </submittedName>
</protein>
<evidence type="ECO:0000313" key="3">
    <source>
        <dbReference type="Proteomes" id="UP001434883"/>
    </source>
</evidence>
<organism evidence="2 3">
    <name type="scientific">Xenoophorus captivus</name>
    <dbReference type="NCBI Taxonomy" id="1517983"/>
    <lineage>
        <taxon>Eukaryota</taxon>
        <taxon>Metazoa</taxon>
        <taxon>Chordata</taxon>
        <taxon>Craniata</taxon>
        <taxon>Vertebrata</taxon>
        <taxon>Euteleostomi</taxon>
        <taxon>Actinopterygii</taxon>
        <taxon>Neopterygii</taxon>
        <taxon>Teleostei</taxon>
        <taxon>Neoteleostei</taxon>
        <taxon>Acanthomorphata</taxon>
        <taxon>Ovalentaria</taxon>
        <taxon>Atherinomorphae</taxon>
        <taxon>Cyprinodontiformes</taxon>
        <taxon>Goodeidae</taxon>
        <taxon>Xenoophorus</taxon>
    </lineage>
</organism>
<dbReference type="Proteomes" id="UP001434883">
    <property type="component" value="Unassembled WGS sequence"/>
</dbReference>
<evidence type="ECO:0000259" key="1">
    <source>
        <dbReference type="PROSITE" id="PS50076"/>
    </source>
</evidence>
<dbReference type="PANTHER" id="PTHR44340">
    <property type="entry name" value="DNAJ HOMOLOG SUBFAMILY C MEMBER 10"/>
    <property type="match status" value="1"/>
</dbReference>
<evidence type="ECO:0000313" key="2">
    <source>
        <dbReference type="EMBL" id="MEQ2210243.1"/>
    </source>
</evidence>
<keyword evidence="3" id="KW-1185">Reference proteome</keyword>
<dbReference type="Gene3D" id="1.10.287.110">
    <property type="entry name" value="DnaJ domain"/>
    <property type="match status" value="1"/>
</dbReference>
<name>A0ABV0RPZ8_9TELE</name>
<dbReference type="PROSITE" id="PS50076">
    <property type="entry name" value="DNAJ_2"/>
    <property type="match status" value="1"/>
</dbReference>